<dbReference type="PANTHER" id="PTHR12601:SF17">
    <property type="entry name" value="PROTEIN REDUCED CHLOROPLAST COVERAGE 1"/>
    <property type="match status" value="1"/>
</dbReference>
<reference evidence="10 11" key="1">
    <citation type="journal article" date="2023" name="Life. Sci Alliance">
        <title>Evolutionary insights into 3D genome organization and epigenetic landscape of Vigna mungo.</title>
        <authorList>
            <person name="Junaid A."/>
            <person name="Singh B."/>
            <person name="Bhatia S."/>
        </authorList>
    </citation>
    <scope>NUCLEOTIDE SEQUENCE [LARGE SCALE GENOMIC DNA]</scope>
    <source>
        <strain evidence="10">Urdbean</strain>
    </source>
</reference>
<evidence type="ECO:0000256" key="4">
    <source>
        <dbReference type="ARBA" id="ARBA00022737"/>
    </source>
</evidence>
<dbReference type="InterPro" id="IPR027523">
    <property type="entry name" value="CLU_prot"/>
</dbReference>
<dbReference type="GO" id="GO:0005634">
    <property type="term" value="C:nucleus"/>
    <property type="evidence" value="ECO:0007669"/>
    <property type="project" value="UniProtKB-SubCell"/>
</dbReference>
<comment type="subcellular location">
    <subcellularLocation>
        <location evidence="2">Cytoplasm</location>
        <location evidence="2">Cytosol</location>
    </subcellularLocation>
    <subcellularLocation>
        <location evidence="1">Nucleus</location>
    </subcellularLocation>
</comment>
<dbReference type="PANTHER" id="PTHR12601">
    <property type="entry name" value="EUKARYOTIC TRANSLATION INITIATION FACTOR 3 SUBUNIT EIF-3"/>
    <property type="match status" value="1"/>
</dbReference>
<feature type="region of interest" description="Disordered" evidence="8">
    <location>
        <begin position="1485"/>
        <end position="1524"/>
    </location>
</feature>
<feature type="domain" description="Clu" evidence="9">
    <location>
        <begin position="291"/>
        <end position="568"/>
    </location>
</feature>
<dbReference type="SUPFAM" id="SSF48452">
    <property type="entry name" value="TPR-like"/>
    <property type="match status" value="2"/>
</dbReference>
<dbReference type="Pfam" id="PF13424">
    <property type="entry name" value="TPR_12"/>
    <property type="match status" value="2"/>
</dbReference>
<dbReference type="GO" id="GO:0019750">
    <property type="term" value="P:chloroplast localization"/>
    <property type="evidence" value="ECO:0007669"/>
    <property type="project" value="UniProtKB-ARBA"/>
</dbReference>
<dbReference type="EMBL" id="CP144698">
    <property type="protein sequence ID" value="WVZ17147.1"/>
    <property type="molecule type" value="Genomic_DNA"/>
</dbReference>
<keyword evidence="6" id="KW-0539">Nucleus</keyword>
<evidence type="ECO:0000256" key="2">
    <source>
        <dbReference type="ARBA" id="ARBA00004514"/>
    </source>
</evidence>
<dbReference type="SUPFAM" id="SSF103107">
    <property type="entry name" value="Hypothetical protein c14orf129, hspc210"/>
    <property type="match status" value="1"/>
</dbReference>
<dbReference type="Gene3D" id="1.25.40.10">
    <property type="entry name" value="Tetratricopeptide repeat domain"/>
    <property type="match status" value="2"/>
</dbReference>
<dbReference type="PROSITE" id="PS50005">
    <property type="entry name" value="TPR"/>
    <property type="match status" value="1"/>
</dbReference>
<keyword evidence="3" id="KW-0963">Cytoplasm</keyword>
<dbReference type="InterPro" id="IPR011990">
    <property type="entry name" value="TPR-like_helical_dom_sf"/>
</dbReference>
<evidence type="ECO:0000313" key="10">
    <source>
        <dbReference type="EMBL" id="WVZ17147.1"/>
    </source>
</evidence>
<feature type="compositionally biased region" description="Low complexity" evidence="8">
    <location>
        <begin position="1741"/>
        <end position="1759"/>
    </location>
</feature>
<dbReference type="FunFam" id="1.25.40.10:FF:000024">
    <property type="entry name" value="Tetratricopeptide repeat (TPR)-like superfamily protein"/>
    <property type="match status" value="1"/>
</dbReference>
<dbReference type="InterPro" id="IPR019734">
    <property type="entry name" value="TPR_rpt"/>
</dbReference>
<dbReference type="InterPro" id="IPR023231">
    <property type="entry name" value="GSKIP_dom_sf"/>
</dbReference>
<evidence type="ECO:0000256" key="1">
    <source>
        <dbReference type="ARBA" id="ARBA00004123"/>
    </source>
</evidence>
<gene>
    <name evidence="10" type="ORF">V8G54_010129</name>
</gene>
<keyword evidence="11" id="KW-1185">Reference proteome</keyword>
<feature type="region of interest" description="Disordered" evidence="8">
    <location>
        <begin position="90"/>
        <end position="112"/>
    </location>
</feature>
<keyword evidence="5 7" id="KW-0802">TPR repeat</keyword>
<evidence type="ECO:0000256" key="6">
    <source>
        <dbReference type="ARBA" id="ARBA00023242"/>
    </source>
</evidence>
<organism evidence="10 11">
    <name type="scientific">Vigna mungo</name>
    <name type="common">Black gram</name>
    <name type="synonym">Phaseolus mungo</name>
    <dbReference type="NCBI Taxonomy" id="3915"/>
    <lineage>
        <taxon>Eukaryota</taxon>
        <taxon>Viridiplantae</taxon>
        <taxon>Streptophyta</taxon>
        <taxon>Embryophyta</taxon>
        <taxon>Tracheophyta</taxon>
        <taxon>Spermatophyta</taxon>
        <taxon>Magnoliopsida</taxon>
        <taxon>eudicotyledons</taxon>
        <taxon>Gunneridae</taxon>
        <taxon>Pentapetalae</taxon>
        <taxon>rosids</taxon>
        <taxon>fabids</taxon>
        <taxon>Fabales</taxon>
        <taxon>Fabaceae</taxon>
        <taxon>Papilionoideae</taxon>
        <taxon>50 kb inversion clade</taxon>
        <taxon>NPAAA clade</taxon>
        <taxon>indigoferoid/millettioid clade</taxon>
        <taxon>Phaseoleae</taxon>
        <taxon>Vigna</taxon>
    </lineage>
</organism>
<dbReference type="SMART" id="SM00028">
    <property type="entry name" value="TPR"/>
    <property type="match status" value="3"/>
</dbReference>
<dbReference type="Pfam" id="PF12807">
    <property type="entry name" value="eIF3_p135"/>
    <property type="match status" value="1"/>
</dbReference>
<sequence length="1828" mass="200962">MAPRNSRAKAKGEKKKKDEKVLPVVIDITVKLLDETHVLKVRGPRLKDMVDVSALKPCLLTLVEEEYNEERSVEHVRRLLDIVACTTSFGPSPPPPPKNAAGTVTKSGKSEIPPAKDAAVTVADVDGEISHSCPKLENFYEFFSLSHLTAPIQCATLNSVLFLSHSSVINCITVACEERFEAACGGDIGGGLSVLAGCEDFVKVCNGKVVHVEACRKGFYSVGKQRILCHNLVDLLRQLSRAFDTAFDDLLKAFSERNKFGNLPYGFRANTWLVPPVAAQLPSSFPPLPVEDETWGGNGGSLAKDGKYDLVPWAKEFSLIASMPCKTAEERQVRDRKAFLLHSLFVDVSIFRAIRAVKHVMEEPNFSCSVVENNIVYTERVGDLSIKVLENGSVASSKIDTKIDGVEATGVNQKDLIERNLLKGITADENTAAHDITTLGVVNVRYCGYVVVVKVEVEVRENVDSPSQQTIELFDQPEGGANALNINSLRLLLHNTTPPENNKPMIQIQTFESEEIGASHSFVERLIKESLAKLEEEEPGMDYFVRWELGACWMQHLQDQNNNTEKDKKPSLEKAKNEMKVEGLGKPLKALKNYKKKSDSSNTTSASEYPKFSRESKSPPLPSIESQHETTEAENELVLKSMLSEEAFTRFKESGTGLHCKSMHDLIDLSQKYYKDVALPKLVADFGSLELSPVDGRTLTDFMHTRGLRMRSLGHVVKLSEKLSHVQSLCIHEMIVRAFKHILRAVISSVNKEKMASSIAGALNFLLGVPGSRDSDKSHEVHPLVWKWLEVFLKKRFDWDLHRLNYKDVRKFAILRGLCHKVGIELVPRDFDMDSSIPFHKSDIVSLVPVHKQAACSSADGRQLLESSKTALDKGKLEDAVTYGTKALAKLVAVCGPYHRMTAGAYSLLAVVLYHTGDFNQATIYQQKALDINERELGLDHPDTMKSYGDLAVFYYRLQHTELALKYVKRALYLLHLTCGPSHPNTAATYINVAMMEEGLGNVHVALRYLHKALKCNQRLLGADHIQTAASYHAIAIALSLMEAYPLSVQHEQTTLQILRSKLGPDDLRTQDAAAWLEYFESKAFEQQEAARNGTRKPDASIASKGHLRYNLLDYINPDHDAKGRDAATKRRSQITKVRATSYLNLGMSSFDESSKEIPKEASDEEVQITVAEGSADSEQESNSGPDSEHTILKQIPDEKPQIYEEISSEAHAEGEDGWQPVQRPRSTGSYGRRLKQRRATLGKVYSYQKNVEVGTESPSVRNASPNSRYYFMKKRSISHGGYTDDHTVNITQGPKFGRKVVKAVTYRVKSIPSTSKASANETLETGDKLFTSLSEPDPIDANPVKNSIVSLGKSPSYKEVALAPPGTISKFQVYNPPSEISVSSEHDSGKAEEEDIEANRDANPTPAEANDMNKEKNNNSVSDSVDDSQDDIGVTTEKKEETQLLVAVQDDCMSAEGKLGDVEAQGAIDDSVLIQAVDDHVDSSKKELNASNSSGSLEASDSTNPISQGGEDLRVNVSSSNQSHTGAIPYKKLSASAAPFNPSPAIARAPPIAMNMTLPSGPSAVPAIGPWPVNMIQQTPPMCSSPHHAYPSPPTTPNMMQPLPFMYPPYTQPQSVPPCNFPVTSSAFHANHFTWQCNMNPTVSKFGPGAVWPGCHPVEFPLPLPIVEPIPDPISESQVLCHGSESPSSPSVLPEDIDNIGDSNQLVKPLTSDTSEDEAVRTGSESLQENGDMNLHGSENSGNKQNQNIGSNGNSGCSETNMDSEKTFSILIRGRRNRKQTLRMPISLLTRPNGSQSFKVIYNRVVRGSHASKSINLSSSKDCTATA</sequence>
<evidence type="ECO:0000313" key="11">
    <source>
        <dbReference type="Proteomes" id="UP001374535"/>
    </source>
</evidence>
<evidence type="ECO:0000256" key="7">
    <source>
        <dbReference type="PROSITE-ProRule" id="PRU00339"/>
    </source>
</evidence>
<feature type="region of interest" description="Disordered" evidence="8">
    <location>
        <begin position="560"/>
        <end position="634"/>
    </location>
</feature>
<evidence type="ECO:0000256" key="8">
    <source>
        <dbReference type="SAM" id="MobiDB-lite"/>
    </source>
</evidence>
<dbReference type="InterPro" id="IPR025697">
    <property type="entry name" value="CLU_dom"/>
</dbReference>
<evidence type="ECO:0000259" key="9">
    <source>
        <dbReference type="PROSITE" id="PS51823"/>
    </source>
</evidence>
<dbReference type="GO" id="GO:0005829">
    <property type="term" value="C:cytosol"/>
    <property type="evidence" value="ECO:0007669"/>
    <property type="project" value="UniProtKB-SubCell"/>
</dbReference>
<keyword evidence="4" id="KW-0677">Repeat</keyword>
<protein>
    <recommendedName>
        <fullName evidence="9">Clu domain-containing protein</fullName>
    </recommendedName>
</protein>
<feature type="compositionally biased region" description="Basic and acidic residues" evidence="8">
    <location>
        <begin position="564"/>
        <end position="583"/>
    </location>
</feature>
<evidence type="ECO:0000256" key="3">
    <source>
        <dbReference type="ARBA" id="ARBA00022490"/>
    </source>
</evidence>
<feature type="compositionally biased region" description="Polar residues" evidence="8">
    <location>
        <begin position="1490"/>
        <end position="1508"/>
    </location>
</feature>
<evidence type="ECO:0000256" key="5">
    <source>
        <dbReference type="ARBA" id="ARBA00022803"/>
    </source>
</evidence>
<dbReference type="CDD" id="cd15466">
    <property type="entry name" value="CLU-central"/>
    <property type="match status" value="1"/>
</dbReference>
<name>A0AAQ3S4K4_VIGMU</name>
<dbReference type="Proteomes" id="UP001374535">
    <property type="component" value="Chromosome 3"/>
</dbReference>
<accession>A0AAQ3S4K4</accession>
<dbReference type="PROSITE" id="PS51823">
    <property type="entry name" value="CLU"/>
    <property type="match status" value="1"/>
</dbReference>
<feature type="region of interest" description="Disordered" evidence="8">
    <location>
        <begin position="1379"/>
        <end position="1442"/>
    </location>
</feature>
<feature type="region of interest" description="Disordered" evidence="8">
    <location>
        <begin position="1677"/>
        <end position="1763"/>
    </location>
</feature>
<feature type="repeat" description="TPR" evidence="7">
    <location>
        <begin position="903"/>
        <end position="936"/>
    </location>
</feature>
<proteinExistence type="predicted"/>
<dbReference type="InterPro" id="IPR033646">
    <property type="entry name" value="CLU-central"/>
</dbReference>
<dbReference type="GO" id="GO:0003729">
    <property type="term" value="F:mRNA binding"/>
    <property type="evidence" value="ECO:0007669"/>
    <property type="project" value="UniProtKB-ARBA"/>
</dbReference>
<feature type="region of interest" description="Disordered" evidence="8">
    <location>
        <begin position="1210"/>
        <end position="1235"/>
    </location>
</feature>